<dbReference type="EMBL" id="AVOT02000236">
    <property type="protein sequence ID" value="MBW0461867.1"/>
    <property type="molecule type" value="Genomic_DNA"/>
</dbReference>
<evidence type="ECO:0000313" key="1">
    <source>
        <dbReference type="EMBL" id="MBW0461867.1"/>
    </source>
</evidence>
<reference evidence="1" key="1">
    <citation type="submission" date="2021-03" db="EMBL/GenBank/DDBJ databases">
        <title>Draft genome sequence of rust myrtle Austropuccinia psidii MF-1, a brazilian biotype.</title>
        <authorList>
            <person name="Quecine M.C."/>
            <person name="Pachon D.M.R."/>
            <person name="Bonatelli M.L."/>
            <person name="Correr F.H."/>
            <person name="Franceschini L.M."/>
            <person name="Leite T.F."/>
            <person name="Margarido G.R.A."/>
            <person name="Almeida C.A."/>
            <person name="Ferrarezi J.A."/>
            <person name="Labate C.A."/>
        </authorList>
    </citation>
    <scope>NUCLEOTIDE SEQUENCE</scope>
    <source>
        <strain evidence="1">MF-1</strain>
    </source>
</reference>
<dbReference type="InterPro" id="IPR021109">
    <property type="entry name" value="Peptidase_aspartic_dom_sf"/>
</dbReference>
<proteinExistence type="predicted"/>
<sequence length="153" mass="17584">MAYINGTATKMTFGVDYSQHPLIIDSGGHFSIVVREYIKKNFPNLENQLFQTKAKNFKSSSGKMTLIETIMKEMIRPHKKGNISIKTDFVVLEDAHIQGFLLGTDCQRMYGIDSYNSKNRHITIGTNKEKEFSLNIFHFSNQDPFKELLTELK</sequence>
<comment type="caution">
    <text evidence="1">The sequence shown here is derived from an EMBL/GenBank/DDBJ whole genome shotgun (WGS) entry which is preliminary data.</text>
</comment>
<organism evidence="1 2">
    <name type="scientific">Austropuccinia psidii MF-1</name>
    <dbReference type="NCBI Taxonomy" id="1389203"/>
    <lineage>
        <taxon>Eukaryota</taxon>
        <taxon>Fungi</taxon>
        <taxon>Dikarya</taxon>
        <taxon>Basidiomycota</taxon>
        <taxon>Pucciniomycotina</taxon>
        <taxon>Pucciniomycetes</taxon>
        <taxon>Pucciniales</taxon>
        <taxon>Sphaerophragmiaceae</taxon>
        <taxon>Austropuccinia</taxon>
    </lineage>
</organism>
<dbReference type="Proteomes" id="UP000765509">
    <property type="component" value="Unassembled WGS sequence"/>
</dbReference>
<dbReference type="Gene3D" id="2.40.70.10">
    <property type="entry name" value="Acid Proteases"/>
    <property type="match status" value="1"/>
</dbReference>
<protein>
    <submittedName>
        <fullName evidence="1">Uncharacterized protein</fullName>
    </submittedName>
</protein>
<evidence type="ECO:0000313" key="2">
    <source>
        <dbReference type="Proteomes" id="UP000765509"/>
    </source>
</evidence>
<accession>A0A9Q3BB39</accession>
<name>A0A9Q3BB39_9BASI</name>
<dbReference type="AlphaFoldDB" id="A0A9Q3BB39"/>
<keyword evidence="2" id="KW-1185">Reference proteome</keyword>
<gene>
    <name evidence="1" type="ORF">O181_001582</name>
</gene>
<dbReference type="OrthoDB" id="2507422at2759"/>